<dbReference type="InterPro" id="IPR003599">
    <property type="entry name" value="Ig_sub"/>
</dbReference>
<name>A0A6G1S477_9ACAR</name>
<feature type="region of interest" description="Disordered" evidence="5">
    <location>
        <begin position="278"/>
        <end position="378"/>
    </location>
</feature>
<dbReference type="InterPro" id="IPR013098">
    <property type="entry name" value="Ig_I-set"/>
</dbReference>
<feature type="region of interest" description="Disordered" evidence="5">
    <location>
        <begin position="425"/>
        <end position="471"/>
    </location>
</feature>
<feature type="domain" description="Ig-like" evidence="6">
    <location>
        <begin position="218"/>
        <end position="412"/>
    </location>
</feature>
<organism evidence="7">
    <name type="scientific">Aceria tosichella</name>
    <name type="common">wheat curl mite</name>
    <dbReference type="NCBI Taxonomy" id="561515"/>
    <lineage>
        <taxon>Eukaryota</taxon>
        <taxon>Metazoa</taxon>
        <taxon>Ecdysozoa</taxon>
        <taxon>Arthropoda</taxon>
        <taxon>Chelicerata</taxon>
        <taxon>Arachnida</taxon>
        <taxon>Acari</taxon>
        <taxon>Acariformes</taxon>
        <taxon>Trombidiformes</taxon>
        <taxon>Prostigmata</taxon>
        <taxon>Eupodina</taxon>
        <taxon>Eriophyoidea</taxon>
        <taxon>Eriophyidae</taxon>
        <taxon>Eriophyinae</taxon>
        <taxon>Aceriini</taxon>
        <taxon>Aceria</taxon>
    </lineage>
</organism>
<evidence type="ECO:0000256" key="5">
    <source>
        <dbReference type="SAM" id="MobiDB-lite"/>
    </source>
</evidence>
<dbReference type="InterPro" id="IPR007110">
    <property type="entry name" value="Ig-like_dom"/>
</dbReference>
<feature type="compositionally biased region" description="Low complexity" evidence="5">
    <location>
        <begin position="518"/>
        <end position="534"/>
    </location>
</feature>
<dbReference type="GO" id="GO:0043005">
    <property type="term" value="C:neuron projection"/>
    <property type="evidence" value="ECO:0007669"/>
    <property type="project" value="TreeGrafter"/>
</dbReference>
<dbReference type="SUPFAM" id="SSF48726">
    <property type="entry name" value="Immunoglobulin"/>
    <property type="match status" value="2"/>
</dbReference>
<accession>A0A6G1S477</accession>
<dbReference type="PROSITE" id="PS50835">
    <property type="entry name" value="IG_LIKE"/>
    <property type="match status" value="2"/>
</dbReference>
<evidence type="ECO:0000256" key="1">
    <source>
        <dbReference type="ARBA" id="ARBA00022729"/>
    </source>
</evidence>
<gene>
    <name evidence="7" type="primary">Negr1_0</name>
    <name evidence="7" type="ORF">g.14863</name>
</gene>
<evidence type="ECO:0000313" key="7">
    <source>
        <dbReference type="EMBL" id="MDE45305.1"/>
    </source>
</evidence>
<feature type="compositionally biased region" description="Polar residues" evidence="5">
    <location>
        <begin position="338"/>
        <end position="347"/>
    </location>
</feature>
<evidence type="ECO:0000256" key="2">
    <source>
        <dbReference type="ARBA" id="ARBA00022737"/>
    </source>
</evidence>
<keyword evidence="4" id="KW-0393">Immunoglobulin domain</keyword>
<keyword evidence="1" id="KW-0732">Signal</keyword>
<keyword evidence="2" id="KW-0677">Repeat</keyword>
<evidence type="ECO:0000259" key="6">
    <source>
        <dbReference type="PROSITE" id="PS50835"/>
    </source>
</evidence>
<evidence type="ECO:0000256" key="4">
    <source>
        <dbReference type="ARBA" id="ARBA00023319"/>
    </source>
</evidence>
<sequence>MLRIVPTCDAECAMNEMSLVIMKCHNKRPQRRIQRTKTTTTATRMLASCQKLPPNRRSNNYTNHCWKITAALLIIVHLGPHLQHHADRLIAEAGGGPLDNGLASFSAQNRQQVSFAEPESANNHQTVAVGRSVRFKCVVNNIGDHKIAWFHRDRHILLAIGNKTVAWRERIQVSSQADSVFVLQIDSVQLSDKGHYICQLNTQPLKSQTHILDVVKPPQIREQETTINIEPVKEFSPAELRCVADGIPEPVIKWRRESQTFELPIFDDIEADNNELDDRHEQEQRMEQTRAGDRLQQEQQQEQSADTTSLDSSLADGLPLKLPPTASASRQKRHETRSQAGADSNSVLAGPNGTEATTATSGAPQGVTSTGNASTTKPFIGEGEVLRIDRVSRYDMGYYMCIASNGVPPSVSQRIFLPVSYVSPPKGNNQTNSLTRDRSRETNAGVNRPIGVQDNNNNHNNSGTISMANQDKSVKVRERTNLAHHQTADRTTPAAAGRADSSWVGSGRSYQRNRQLKAARSSASPSSSSASSSSAASAAGSFRASTTGSLITSTTSITIRALLFATLGMFLTIYISSSSATTTVTLFA</sequence>
<dbReference type="InterPro" id="IPR036179">
    <property type="entry name" value="Ig-like_dom_sf"/>
</dbReference>
<feature type="compositionally biased region" description="Basic and acidic residues" evidence="5">
    <location>
        <begin position="278"/>
        <end position="296"/>
    </location>
</feature>
<protein>
    <submittedName>
        <fullName evidence="7">Neuronal growth regulator 1</fullName>
    </submittedName>
</protein>
<dbReference type="PANTHER" id="PTHR12231">
    <property type="entry name" value="CTX-RELATED TYPE I TRANSMEMBRANE PROTEIN"/>
    <property type="match status" value="1"/>
</dbReference>
<feature type="region of interest" description="Disordered" evidence="5">
    <location>
        <begin position="483"/>
        <end position="534"/>
    </location>
</feature>
<evidence type="ECO:0000256" key="3">
    <source>
        <dbReference type="ARBA" id="ARBA00023157"/>
    </source>
</evidence>
<dbReference type="PANTHER" id="PTHR12231:SF253">
    <property type="entry name" value="DPR-INTERACTING PROTEIN ETA, ISOFORM B-RELATED"/>
    <property type="match status" value="1"/>
</dbReference>
<dbReference type="SMART" id="SM00409">
    <property type="entry name" value="IG"/>
    <property type="match status" value="2"/>
</dbReference>
<dbReference type="Pfam" id="PF07679">
    <property type="entry name" value="I-set"/>
    <property type="match status" value="1"/>
</dbReference>
<dbReference type="InterPro" id="IPR051170">
    <property type="entry name" value="Neural/epithelial_adhesion"/>
</dbReference>
<dbReference type="Gene3D" id="2.60.40.10">
    <property type="entry name" value="Immunoglobulins"/>
    <property type="match status" value="2"/>
</dbReference>
<keyword evidence="3" id="KW-1015">Disulfide bond</keyword>
<reference evidence="7" key="1">
    <citation type="submission" date="2018-10" db="EMBL/GenBank/DDBJ databases">
        <title>Transcriptome assembly of Aceria tosichella (Wheat curl mite) Type 2.</title>
        <authorList>
            <person name="Scully E.D."/>
            <person name="Geib S.M."/>
            <person name="Palmer N.A."/>
            <person name="Gupta A.K."/>
            <person name="Sarath G."/>
            <person name="Tatineni S."/>
        </authorList>
    </citation>
    <scope>NUCLEOTIDE SEQUENCE</scope>
    <source>
        <strain evidence="7">LincolnNE</strain>
    </source>
</reference>
<feature type="domain" description="Ig-like" evidence="6">
    <location>
        <begin position="118"/>
        <end position="209"/>
    </location>
</feature>
<dbReference type="InterPro" id="IPR013783">
    <property type="entry name" value="Ig-like_fold"/>
</dbReference>
<dbReference type="InterPro" id="IPR003598">
    <property type="entry name" value="Ig_sub2"/>
</dbReference>
<proteinExistence type="predicted"/>
<feature type="compositionally biased region" description="Polar residues" evidence="5">
    <location>
        <begin position="462"/>
        <end position="471"/>
    </location>
</feature>
<dbReference type="AlphaFoldDB" id="A0A6G1S477"/>
<dbReference type="EMBL" id="GGYP01000534">
    <property type="protein sequence ID" value="MDE45305.1"/>
    <property type="molecule type" value="Transcribed_RNA"/>
</dbReference>
<dbReference type="SMART" id="SM00408">
    <property type="entry name" value="IGc2"/>
    <property type="match status" value="2"/>
</dbReference>
<feature type="compositionally biased region" description="Polar residues" evidence="5">
    <location>
        <begin position="354"/>
        <end position="377"/>
    </location>
</feature>